<accession>A0A1H9QPK9</accession>
<keyword evidence="1" id="KW-0805">Transcription regulation</keyword>
<keyword evidence="6" id="KW-1185">Reference proteome</keyword>
<dbReference type="InterPro" id="IPR010982">
    <property type="entry name" value="Lambda_DNA-bd_dom_sf"/>
</dbReference>
<dbReference type="STRING" id="531814.SAMN04487944_10756"/>
<dbReference type="Pfam" id="PF00356">
    <property type="entry name" value="LacI"/>
    <property type="match status" value="1"/>
</dbReference>
<name>A0A1H9QPK9_9BACI</name>
<dbReference type="Pfam" id="PF00532">
    <property type="entry name" value="Peripla_BP_1"/>
    <property type="match status" value="1"/>
</dbReference>
<dbReference type="InterPro" id="IPR028082">
    <property type="entry name" value="Peripla_BP_I"/>
</dbReference>
<evidence type="ECO:0000256" key="3">
    <source>
        <dbReference type="ARBA" id="ARBA00023163"/>
    </source>
</evidence>
<evidence type="ECO:0000256" key="2">
    <source>
        <dbReference type="ARBA" id="ARBA00023125"/>
    </source>
</evidence>
<dbReference type="PROSITE" id="PS00356">
    <property type="entry name" value="HTH_LACI_1"/>
    <property type="match status" value="1"/>
</dbReference>
<evidence type="ECO:0000313" key="6">
    <source>
        <dbReference type="Proteomes" id="UP000199687"/>
    </source>
</evidence>
<evidence type="ECO:0000259" key="4">
    <source>
        <dbReference type="PROSITE" id="PS50932"/>
    </source>
</evidence>
<dbReference type="PANTHER" id="PTHR30146:SF105">
    <property type="entry name" value="CATABOLITE CONTROL PROTEIN B"/>
    <property type="match status" value="1"/>
</dbReference>
<feature type="domain" description="HTH lacI-type" evidence="4">
    <location>
        <begin position="2"/>
        <end position="56"/>
    </location>
</feature>
<proteinExistence type="predicted"/>
<reference evidence="5 6" key="1">
    <citation type="submission" date="2016-10" db="EMBL/GenBank/DDBJ databases">
        <authorList>
            <person name="de Groot N.N."/>
        </authorList>
    </citation>
    <scope>NUCLEOTIDE SEQUENCE [LARGE SCALE GENOMIC DNA]</scope>
    <source>
        <strain evidence="5 6">CGMCC 1.7727</strain>
    </source>
</reference>
<dbReference type="PRINTS" id="PR00036">
    <property type="entry name" value="HTHLACI"/>
</dbReference>
<evidence type="ECO:0000256" key="1">
    <source>
        <dbReference type="ARBA" id="ARBA00023015"/>
    </source>
</evidence>
<dbReference type="GO" id="GO:0000976">
    <property type="term" value="F:transcription cis-regulatory region binding"/>
    <property type="evidence" value="ECO:0007669"/>
    <property type="project" value="TreeGrafter"/>
</dbReference>
<dbReference type="PROSITE" id="PS50932">
    <property type="entry name" value="HTH_LACI_2"/>
    <property type="match status" value="1"/>
</dbReference>
<dbReference type="EMBL" id="FOGL01000007">
    <property type="protein sequence ID" value="SER62521.1"/>
    <property type="molecule type" value="Genomic_DNA"/>
</dbReference>
<protein>
    <submittedName>
        <fullName evidence="5">Transcriptional regulator, LacI family</fullName>
    </submittedName>
</protein>
<sequence length="321" mass="36764">MTNIKDIARIAGVSVSTVSRVINNHPYVSEEKKSAVLEAMEKTNYQINMKAVHLSKGKSQLIGVVVPFANHPYFGLLVEGIANKAVSYHFHFVLIQTNYEEEREREALDMLKHKQIDGLIICSRISEMKQIREYTNYGRIVLCENAANYDFVSSVYIDHFQAFYDALTFLYQKEYRKIGYCIGRESGSNSYNRKKAYKQFHEEMELVCNKQYIFSENYYLEDGEKVVREIRQMGNPPEALLVTSDAVAAGILMACEKNGIKVPGDMAIIGFGNQPISKSMEITTFEIPLVKMGERLFEQVIGKNQIKHEELKIQLIERNTV</sequence>
<dbReference type="InterPro" id="IPR001761">
    <property type="entry name" value="Peripla_BP/Lac1_sug-bd_dom"/>
</dbReference>
<dbReference type="AlphaFoldDB" id="A0A1H9QPK9"/>
<gene>
    <name evidence="5" type="ORF">SAMN04487944_10756</name>
</gene>
<dbReference type="RefSeq" id="WP_089740462.1">
    <property type="nucleotide sequence ID" value="NZ_FOGL01000007.1"/>
</dbReference>
<dbReference type="SUPFAM" id="SSF53822">
    <property type="entry name" value="Periplasmic binding protein-like I"/>
    <property type="match status" value="1"/>
</dbReference>
<dbReference type="PANTHER" id="PTHR30146">
    <property type="entry name" value="LACI-RELATED TRANSCRIPTIONAL REPRESSOR"/>
    <property type="match status" value="1"/>
</dbReference>
<dbReference type="SMART" id="SM00354">
    <property type="entry name" value="HTH_LACI"/>
    <property type="match status" value="1"/>
</dbReference>
<keyword evidence="3" id="KW-0804">Transcription</keyword>
<dbReference type="Proteomes" id="UP000199687">
    <property type="component" value="Unassembled WGS sequence"/>
</dbReference>
<evidence type="ECO:0000313" key="5">
    <source>
        <dbReference type="EMBL" id="SER62521.1"/>
    </source>
</evidence>
<dbReference type="GO" id="GO:0003700">
    <property type="term" value="F:DNA-binding transcription factor activity"/>
    <property type="evidence" value="ECO:0007669"/>
    <property type="project" value="TreeGrafter"/>
</dbReference>
<dbReference type="OrthoDB" id="9798934at2"/>
<dbReference type="Gene3D" id="3.40.50.2300">
    <property type="match status" value="2"/>
</dbReference>
<dbReference type="SUPFAM" id="SSF47413">
    <property type="entry name" value="lambda repressor-like DNA-binding domains"/>
    <property type="match status" value="1"/>
</dbReference>
<dbReference type="Gene3D" id="1.10.260.40">
    <property type="entry name" value="lambda repressor-like DNA-binding domains"/>
    <property type="match status" value="1"/>
</dbReference>
<organism evidence="5 6">
    <name type="scientific">Gracilibacillus ureilyticus</name>
    <dbReference type="NCBI Taxonomy" id="531814"/>
    <lineage>
        <taxon>Bacteria</taxon>
        <taxon>Bacillati</taxon>
        <taxon>Bacillota</taxon>
        <taxon>Bacilli</taxon>
        <taxon>Bacillales</taxon>
        <taxon>Bacillaceae</taxon>
        <taxon>Gracilibacillus</taxon>
    </lineage>
</organism>
<dbReference type="InterPro" id="IPR000843">
    <property type="entry name" value="HTH_LacI"/>
</dbReference>
<keyword evidence="2" id="KW-0238">DNA-binding</keyword>
<dbReference type="CDD" id="cd01392">
    <property type="entry name" value="HTH_LacI"/>
    <property type="match status" value="1"/>
</dbReference>
<dbReference type="CDD" id="cd06286">
    <property type="entry name" value="PBP1_CcpB-like"/>
    <property type="match status" value="1"/>
</dbReference>